<name>A0A2M9X8M4_9LEPT</name>
<dbReference type="OrthoDB" id="2648183at2"/>
<dbReference type="RefSeq" id="WP_100708301.1">
    <property type="nucleotide sequence ID" value="NZ_NPDL01000019.1"/>
</dbReference>
<dbReference type="Proteomes" id="UP000232196">
    <property type="component" value="Unassembled WGS sequence"/>
</dbReference>
<proteinExistence type="predicted"/>
<protein>
    <submittedName>
        <fullName evidence="2">Uncharacterized protein</fullName>
    </submittedName>
</protein>
<sequence>MDLIISIIINITVSVPVSSLLLFYLKSWIGSGFSKKIERFKNDLENLRKQQEFEFKKSLDDYSLYSVKKHEVYRELYVLFSESMGLLFSLSGLMLGPDYNVLSKQDLLDLISDLDIFDYDKKRILNEVANLEKEVIVREILKAEYKISVDRADKKFVQFKNYTIVNEIYCAENLNLIITEVIAEMAKLITAGKIRAYNKSINVIETGIKEEEVKTRLLELKNNFKTIVREGLLTPD</sequence>
<reference evidence="2 3" key="1">
    <citation type="submission" date="2017-07" db="EMBL/GenBank/DDBJ databases">
        <title>Leptospira spp. isolated from tropical soils.</title>
        <authorList>
            <person name="Thibeaux R."/>
            <person name="Iraola G."/>
            <person name="Ferres I."/>
            <person name="Bierque E."/>
            <person name="Girault D."/>
            <person name="Soupe-Gilbert M.-E."/>
            <person name="Picardeau M."/>
            <person name="Goarant C."/>
        </authorList>
    </citation>
    <scope>NUCLEOTIDE SEQUENCE [LARGE SCALE GENOMIC DNA]</scope>
    <source>
        <strain evidence="2 3">MCA1-C-A1</strain>
    </source>
</reference>
<keyword evidence="3" id="KW-1185">Reference proteome</keyword>
<keyword evidence="1" id="KW-1133">Transmembrane helix</keyword>
<comment type="caution">
    <text evidence="2">The sequence shown here is derived from an EMBL/GenBank/DDBJ whole genome shotgun (WGS) entry which is preliminary data.</text>
</comment>
<evidence type="ECO:0000313" key="3">
    <source>
        <dbReference type="Proteomes" id="UP000232196"/>
    </source>
</evidence>
<dbReference type="AlphaFoldDB" id="A0A2M9X8M4"/>
<evidence type="ECO:0000256" key="1">
    <source>
        <dbReference type="SAM" id="Phobius"/>
    </source>
</evidence>
<feature type="transmembrane region" description="Helical" evidence="1">
    <location>
        <begin position="6"/>
        <end position="25"/>
    </location>
</feature>
<keyword evidence="1" id="KW-0812">Transmembrane</keyword>
<dbReference type="EMBL" id="NPDN01000017">
    <property type="protein sequence ID" value="PJZ23902.1"/>
    <property type="molecule type" value="Genomic_DNA"/>
</dbReference>
<evidence type="ECO:0000313" key="2">
    <source>
        <dbReference type="EMBL" id="PJZ23902.1"/>
    </source>
</evidence>
<gene>
    <name evidence="2" type="ORF">CH357_18770</name>
</gene>
<organism evidence="2 3">
    <name type="scientific">Leptospira hartskeerlii</name>
    <dbReference type="NCBI Taxonomy" id="2023177"/>
    <lineage>
        <taxon>Bacteria</taxon>
        <taxon>Pseudomonadati</taxon>
        <taxon>Spirochaetota</taxon>
        <taxon>Spirochaetia</taxon>
        <taxon>Leptospirales</taxon>
        <taxon>Leptospiraceae</taxon>
        <taxon>Leptospira</taxon>
    </lineage>
</organism>
<keyword evidence="1" id="KW-0472">Membrane</keyword>
<accession>A0A2M9X8M4</accession>